<feature type="binding site" evidence="7">
    <location>
        <position position="412"/>
    </location>
    <ligand>
        <name>deamido-NAD(+)</name>
        <dbReference type="ChEBI" id="CHEBI:58437"/>
        <note>ligand shared between two neighboring subunits</note>
    </ligand>
</feature>
<dbReference type="GO" id="GO:0005737">
    <property type="term" value="C:cytoplasm"/>
    <property type="evidence" value="ECO:0007669"/>
    <property type="project" value="InterPro"/>
</dbReference>
<evidence type="ECO:0000256" key="3">
    <source>
        <dbReference type="ARBA" id="ARBA00022598"/>
    </source>
</evidence>
<feature type="binding site" evidence="7">
    <location>
        <position position="441"/>
    </location>
    <ligand>
        <name>deamido-NAD(+)</name>
        <dbReference type="ChEBI" id="CHEBI:58437"/>
        <note>ligand shared between two neighboring subunits</note>
    </ligand>
</feature>
<dbReference type="PROSITE" id="PS00920">
    <property type="entry name" value="NITRIL_CHT_1"/>
    <property type="match status" value="1"/>
</dbReference>
<dbReference type="InterPro" id="IPR036526">
    <property type="entry name" value="C-N_Hydrolase_sf"/>
</dbReference>
<feature type="binding site" evidence="7">
    <location>
        <position position="436"/>
    </location>
    <ligand>
        <name>ATP</name>
        <dbReference type="ChEBI" id="CHEBI:30616"/>
    </ligand>
</feature>
<comment type="caution">
    <text evidence="12">The sequence shown here is derived from an EMBL/GenBank/DDBJ whole genome shotgun (WGS) entry which is preliminary data.</text>
</comment>
<sequence length="581" mass="62565">MRIALAQINPTVGDFAGNSQKIIEFAARAASQGAELVMFPELAICGYPPADLLEKKDFLDSAGAALAGIAAWTAERGRPAILCGTIMPLKSVIGKHVRNVAALLHGGKIAFTQQKMLLPFYDVFDEQRYFEPASHQALTSVGGETLAITICEDAWNDKGFWPRRLYPTDPVEELMRQWDDAPPGFHRVILNISASPFWRGKRTVRRDMLSALAKRHNAFVAMVNQVGGNDSLIFDGTSIVIGPDGSVVAQAASFFEDIILFDTASATGEVRFGDGVSGVVPPAGSGATFGEGAGSQGNVDDEISAMWDALVLGTRDYVRKCGFSKALVALSGGIDSALVAAIAVEALGPENVMGIGMPSEYSSTGSVDDARSLAQNLGIKFELLAIHDVFNQCESILAPLFAGTKFGLAEENLQSRIRGSLLMTISNKFGALVLTTGNKSEMSTGYCTLYGDMVGALAVIGDVMKTKVYALSRYANRQREIIPLSTIEKPPSAELRPDQKDTDSLPPYEVLDPILEAYVERYCSAEQIARDQGVDVALVRSVLQLVERCEYKRQQAAPVLKVTPKSFGLGRRFPIAAKVQI</sequence>
<evidence type="ECO:0000313" key="12">
    <source>
        <dbReference type="EMBL" id="MBB5058872.1"/>
    </source>
</evidence>
<feature type="binding site" evidence="7">
    <location>
        <begin position="329"/>
        <end position="336"/>
    </location>
    <ligand>
        <name>ATP</name>
        <dbReference type="ChEBI" id="CHEBI:30616"/>
    </ligand>
</feature>
<dbReference type="SUPFAM" id="SSF52402">
    <property type="entry name" value="Adenine nucleotide alpha hydrolases-like"/>
    <property type="match status" value="1"/>
</dbReference>
<dbReference type="Gene3D" id="3.40.50.620">
    <property type="entry name" value="HUPs"/>
    <property type="match status" value="1"/>
</dbReference>
<dbReference type="FunFam" id="3.40.50.620:FF:000106">
    <property type="entry name" value="Glutamine-dependent NAD(+) synthetase"/>
    <property type="match status" value="1"/>
</dbReference>
<dbReference type="UniPathway" id="UPA00253">
    <property type="reaction ID" value="UER00334"/>
</dbReference>
<comment type="catalytic activity">
    <reaction evidence="7 8">
        <text>deamido-NAD(+) + L-glutamine + ATP + H2O = L-glutamate + AMP + diphosphate + NAD(+) + H(+)</text>
        <dbReference type="Rhea" id="RHEA:24384"/>
        <dbReference type="ChEBI" id="CHEBI:15377"/>
        <dbReference type="ChEBI" id="CHEBI:15378"/>
        <dbReference type="ChEBI" id="CHEBI:29985"/>
        <dbReference type="ChEBI" id="CHEBI:30616"/>
        <dbReference type="ChEBI" id="CHEBI:33019"/>
        <dbReference type="ChEBI" id="CHEBI:57540"/>
        <dbReference type="ChEBI" id="CHEBI:58359"/>
        <dbReference type="ChEBI" id="CHEBI:58437"/>
        <dbReference type="ChEBI" id="CHEBI:456215"/>
        <dbReference type="EC" id="6.3.5.1"/>
    </reaction>
</comment>
<dbReference type="Gene3D" id="3.60.110.10">
    <property type="entry name" value="Carbon-nitrogen hydrolase"/>
    <property type="match status" value="1"/>
</dbReference>
<dbReference type="InterPro" id="IPR014445">
    <property type="entry name" value="Gln-dep_NAD_synthase"/>
</dbReference>
<dbReference type="InterPro" id="IPR000132">
    <property type="entry name" value="Nitrilase/CN_hydratase_CS"/>
</dbReference>
<dbReference type="PANTHER" id="PTHR23090">
    <property type="entry name" value="NH 3 /GLUTAMINE-DEPENDENT NAD + SYNTHETASE"/>
    <property type="match status" value="1"/>
</dbReference>
<evidence type="ECO:0000256" key="9">
    <source>
        <dbReference type="PROSITE-ProRule" id="PRU10139"/>
    </source>
</evidence>
<dbReference type="GO" id="GO:0005524">
    <property type="term" value="F:ATP binding"/>
    <property type="evidence" value="ECO:0007669"/>
    <property type="project" value="UniProtKB-UniRule"/>
</dbReference>
<gene>
    <name evidence="7" type="primary">nadE</name>
    <name evidence="12" type="ORF">HDF16_003595</name>
</gene>
<keyword evidence="5 7" id="KW-0067">ATP-binding</keyword>
<feature type="active site" description="For glutaminase activity" evidence="7">
    <location>
        <position position="115"/>
    </location>
</feature>
<reference evidence="12 13" key="1">
    <citation type="submission" date="2020-08" db="EMBL/GenBank/DDBJ databases">
        <title>Genomic Encyclopedia of Type Strains, Phase IV (KMG-V): Genome sequencing to study the core and pangenomes of soil and plant-associated prokaryotes.</title>
        <authorList>
            <person name="Whitman W."/>
        </authorList>
    </citation>
    <scope>NUCLEOTIDE SEQUENCE [LARGE SCALE GENOMIC DNA]</scope>
    <source>
        <strain evidence="12 13">M8UP14</strain>
    </source>
</reference>
<accession>A0A7W7ZFI9</accession>
<dbReference type="EC" id="6.3.5.1" evidence="7 8"/>
<dbReference type="AlphaFoldDB" id="A0A7W7ZFI9"/>
<dbReference type="InterPro" id="IPR003010">
    <property type="entry name" value="C-N_Hydrolase"/>
</dbReference>
<dbReference type="GO" id="GO:0004359">
    <property type="term" value="F:glutaminase activity"/>
    <property type="evidence" value="ECO:0007669"/>
    <property type="project" value="InterPro"/>
</dbReference>
<dbReference type="CDD" id="cd00553">
    <property type="entry name" value="NAD_synthase"/>
    <property type="match status" value="1"/>
</dbReference>
<comment type="function">
    <text evidence="7">Catalyzes the ATP-dependent amidation of deamido-NAD to form NAD. Uses L-glutamine as a nitrogen source.</text>
</comment>
<evidence type="ECO:0000256" key="1">
    <source>
        <dbReference type="ARBA" id="ARBA00005188"/>
    </source>
</evidence>
<dbReference type="GO" id="GO:0008795">
    <property type="term" value="F:NAD+ synthase activity"/>
    <property type="evidence" value="ECO:0007669"/>
    <property type="project" value="UniProtKB-UniRule"/>
</dbReference>
<proteinExistence type="inferred from homology"/>
<dbReference type="EMBL" id="JACHIP010000005">
    <property type="protein sequence ID" value="MBB5058872.1"/>
    <property type="molecule type" value="Genomic_DNA"/>
</dbReference>
<dbReference type="InterPro" id="IPR003694">
    <property type="entry name" value="NAD_synthase"/>
</dbReference>
<name>A0A7W7ZFI9_9BACT</name>
<dbReference type="GO" id="GO:0003952">
    <property type="term" value="F:NAD+ synthase (glutamine-hydrolyzing) activity"/>
    <property type="evidence" value="ECO:0007669"/>
    <property type="project" value="UniProtKB-UniRule"/>
</dbReference>
<comment type="similarity">
    <text evidence="2 7 8">In the C-terminal section; belongs to the NAD synthetase family.</text>
</comment>
<dbReference type="Pfam" id="PF00795">
    <property type="entry name" value="CN_hydrolase"/>
    <property type="match status" value="1"/>
</dbReference>
<comment type="caution">
    <text evidence="7">Lacks conserved residue(s) required for the propagation of feature annotation.</text>
</comment>
<feature type="active site" description="Proton acceptor; for glutaminase activity" evidence="7">
    <location>
        <position position="41"/>
    </location>
</feature>
<feature type="binding site" evidence="7">
    <location>
        <position position="121"/>
    </location>
    <ligand>
        <name>L-glutamine</name>
        <dbReference type="ChEBI" id="CHEBI:58359"/>
    </ligand>
</feature>
<evidence type="ECO:0000313" key="13">
    <source>
        <dbReference type="Proteomes" id="UP000540989"/>
    </source>
</evidence>
<evidence type="ECO:0000256" key="7">
    <source>
        <dbReference type="HAMAP-Rule" id="MF_02090"/>
    </source>
</evidence>
<comment type="similarity">
    <text evidence="10">Belongs to the NAD synthetase family.</text>
</comment>
<feature type="binding site" evidence="7">
    <location>
        <position position="201"/>
    </location>
    <ligand>
        <name>L-glutamine</name>
        <dbReference type="ChEBI" id="CHEBI:58359"/>
    </ligand>
</feature>
<dbReference type="Pfam" id="PF02540">
    <property type="entry name" value="NAD_synthase"/>
    <property type="match status" value="1"/>
</dbReference>
<dbReference type="RefSeq" id="WP_184219382.1">
    <property type="nucleotide sequence ID" value="NZ_JACHIP010000005.1"/>
</dbReference>
<dbReference type="PROSITE" id="PS50263">
    <property type="entry name" value="CN_HYDROLASE"/>
    <property type="match status" value="1"/>
</dbReference>
<protein>
    <recommendedName>
        <fullName evidence="7 8">Glutamine-dependent NAD(+) synthetase</fullName>
        <ecNumber evidence="7 8">6.3.5.1</ecNumber>
    </recommendedName>
    <alternativeName>
        <fullName evidence="7 8">NAD(+) synthase [glutamine-hydrolyzing]</fullName>
    </alternativeName>
</protein>
<dbReference type="Proteomes" id="UP000540989">
    <property type="component" value="Unassembled WGS sequence"/>
</dbReference>
<feature type="active site" description="Proton acceptor" evidence="9">
    <location>
        <position position="41"/>
    </location>
</feature>
<comment type="pathway">
    <text evidence="1 7 8">Cofactor biosynthesis; NAD(+) biosynthesis; NAD(+) from deamido-NAD(+) (L-Gln route): step 1/1.</text>
</comment>
<keyword evidence="4 7" id="KW-0547">Nucleotide-binding</keyword>
<dbReference type="HAMAP" id="MF_02090">
    <property type="entry name" value="NadE_glutamine_dep"/>
    <property type="match status" value="1"/>
</dbReference>
<dbReference type="InterPro" id="IPR014729">
    <property type="entry name" value="Rossmann-like_a/b/a_fold"/>
</dbReference>
<dbReference type="GO" id="GO:0000257">
    <property type="term" value="F:nitrilase activity"/>
    <property type="evidence" value="ECO:0007669"/>
    <property type="project" value="UniProtKB-ARBA"/>
</dbReference>
<feature type="domain" description="CN hydrolase" evidence="11">
    <location>
        <begin position="1"/>
        <end position="265"/>
    </location>
</feature>
<feature type="binding site" evidence="7">
    <location>
        <position position="195"/>
    </location>
    <ligand>
        <name>L-glutamine</name>
        <dbReference type="ChEBI" id="CHEBI:58359"/>
    </ligand>
</feature>
<dbReference type="PIRSF" id="PIRSF006630">
    <property type="entry name" value="NADS_GAT"/>
    <property type="match status" value="1"/>
</dbReference>
<dbReference type="CDD" id="cd07570">
    <property type="entry name" value="GAT_Gln-NAD-synth"/>
    <property type="match status" value="1"/>
</dbReference>
<keyword evidence="13" id="KW-1185">Reference proteome</keyword>
<evidence type="ECO:0000256" key="2">
    <source>
        <dbReference type="ARBA" id="ARBA00007145"/>
    </source>
</evidence>
<evidence type="ECO:0000256" key="10">
    <source>
        <dbReference type="RuleBase" id="RU003811"/>
    </source>
</evidence>
<dbReference type="InterPro" id="IPR022310">
    <property type="entry name" value="NAD/GMP_synthase"/>
</dbReference>
<feature type="binding site" evidence="7">
    <location>
        <position position="552"/>
    </location>
    <ligand>
        <name>deamido-NAD(+)</name>
        <dbReference type="ChEBI" id="CHEBI:58437"/>
        <note>ligand shared between two neighboring subunits</note>
    </ligand>
</feature>
<organism evidence="12 13">
    <name type="scientific">Granulicella aggregans</name>
    <dbReference type="NCBI Taxonomy" id="474949"/>
    <lineage>
        <taxon>Bacteria</taxon>
        <taxon>Pseudomonadati</taxon>
        <taxon>Acidobacteriota</taxon>
        <taxon>Terriglobia</taxon>
        <taxon>Terriglobales</taxon>
        <taxon>Acidobacteriaceae</taxon>
        <taxon>Granulicella</taxon>
    </lineage>
</organism>
<evidence type="ECO:0000256" key="6">
    <source>
        <dbReference type="ARBA" id="ARBA00023027"/>
    </source>
</evidence>
<evidence type="ECO:0000256" key="8">
    <source>
        <dbReference type="PIRNR" id="PIRNR006630"/>
    </source>
</evidence>
<dbReference type="PANTHER" id="PTHR23090:SF9">
    <property type="entry name" value="GLUTAMINE-DEPENDENT NAD(+) SYNTHETASE"/>
    <property type="match status" value="1"/>
</dbReference>
<dbReference type="SUPFAM" id="SSF56317">
    <property type="entry name" value="Carbon-nitrogen hydrolase"/>
    <property type="match status" value="1"/>
</dbReference>
<dbReference type="NCBIfam" id="NF010588">
    <property type="entry name" value="PRK13981.1"/>
    <property type="match status" value="1"/>
</dbReference>
<dbReference type="GO" id="GO:0009435">
    <property type="term" value="P:NAD+ biosynthetic process"/>
    <property type="evidence" value="ECO:0007669"/>
    <property type="project" value="UniProtKB-UniRule"/>
</dbReference>
<evidence type="ECO:0000256" key="4">
    <source>
        <dbReference type="ARBA" id="ARBA00022741"/>
    </source>
</evidence>
<keyword evidence="3 7" id="KW-0436">Ligase</keyword>
<feature type="active site" description="Nucleophile; for glutaminase activity" evidence="7">
    <location>
        <position position="151"/>
    </location>
</feature>
<dbReference type="NCBIfam" id="TIGR00552">
    <property type="entry name" value="nadE"/>
    <property type="match status" value="1"/>
</dbReference>
<evidence type="ECO:0000259" key="11">
    <source>
        <dbReference type="PROSITE" id="PS50263"/>
    </source>
</evidence>
<keyword evidence="6 7" id="KW-0520">NAD</keyword>
<evidence type="ECO:0000256" key="5">
    <source>
        <dbReference type="ARBA" id="ARBA00022840"/>
    </source>
</evidence>